<dbReference type="GO" id="GO:0005634">
    <property type="term" value="C:nucleus"/>
    <property type="evidence" value="ECO:0007669"/>
    <property type="project" value="UniProtKB-SubCell"/>
</dbReference>
<dbReference type="PANTHER" id="PTHR13989">
    <property type="entry name" value="REPLICATION PROTEIN A-RELATED"/>
    <property type="match status" value="1"/>
</dbReference>
<gene>
    <name evidence="11" type="ORF">SASPL_137657</name>
</gene>
<reference evidence="11" key="1">
    <citation type="submission" date="2018-01" db="EMBL/GenBank/DDBJ databases">
        <authorList>
            <person name="Mao J.F."/>
        </authorList>
    </citation>
    <scope>NUCLEOTIDE SEQUENCE</scope>
    <source>
        <strain evidence="11">Huo1</strain>
        <tissue evidence="11">Leaf</tissue>
    </source>
</reference>
<evidence type="ECO:0000256" key="5">
    <source>
        <dbReference type="ARBA" id="ARBA00022895"/>
    </source>
</evidence>
<sequence>MDFKNVGKARDLEEEARDNTNAENSVYSRAGMIDFKTWDVQLEKHLNRDWPRNTEGRNQPEEWEIDLAKLDIKNAIAHGTYGTVYKGVYDAQDVAVKVLEWGEDGMTTTDESDALQTSFRQENLRPEIPRCCPAPFANIMRRCCEDDVGRSSGFTGRAMRQVLSLDCAMDLYNTHVKLLAFDFLSLTPTRADPSCFQRKGLRLSRAESIGVVVTRQLKPGKFLRFTIDDGTGCIPCVLWLNHLTSSYFSRRSPSSVRSIARTALHFASEIKLGVVARVRGRITAYRGTVQITVSDAVLETDPNAQVLHWLDCVRLARRCYDKFSVIRV</sequence>
<keyword evidence="7" id="KW-0539">Nucleus</keyword>
<keyword evidence="5" id="KW-0779">Telomere</keyword>
<dbReference type="AlphaFoldDB" id="A0A8X8ZE92"/>
<evidence type="ECO:0000256" key="3">
    <source>
        <dbReference type="ARBA" id="ARBA00017411"/>
    </source>
</evidence>
<dbReference type="Gene3D" id="2.40.50.140">
    <property type="entry name" value="Nucleic acid-binding proteins"/>
    <property type="match status" value="1"/>
</dbReference>
<evidence type="ECO:0000256" key="8">
    <source>
        <dbReference type="ARBA" id="ARBA00030039"/>
    </source>
</evidence>
<feature type="region of interest" description="Disordered" evidence="9">
    <location>
        <begin position="1"/>
        <end position="20"/>
    </location>
</feature>
<dbReference type="SUPFAM" id="SSF50249">
    <property type="entry name" value="Nucleic acid-binding proteins"/>
    <property type="match status" value="1"/>
</dbReference>
<dbReference type="Gene3D" id="3.30.200.20">
    <property type="entry name" value="Phosphorylase Kinase, domain 1"/>
    <property type="match status" value="1"/>
</dbReference>
<feature type="domain" description="OB" evidence="10">
    <location>
        <begin position="210"/>
        <end position="295"/>
    </location>
</feature>
<accession>A0A8X8ZE92</accession>
<feature type="compositionally biased region" description="Basic and acidic residues" evidence="9">
    <location>
        <begin position="1"/>
        <end position="11"/>
    </location>
</feature>
<evidence type="ECO:0000256" key="2">
    <source>
        <dbReference type="ARBA" id="ARBA00004574"/>
    </source>
</evidence>
<evidence type="ECO:0000256" key="4">
    <source>
        <dbReference type="ARBA" id="ARBA00022454"/>
    </source>
</evidence>
<dbReference type="GO" id="GO:0000781">
    <property type="term" value="C:chromosome, telomeric region"/>
    <property type="evidence" value="ECO:0007669"/>
    <property type="project" value="UniProtKB-SubCell"/>
</dbReference>
<dbReference type="InterPro" id="IPR040260">
    <property type="entry name" value="RFA2-like"/>
</dbReference>
<reference evidence="11" key="2">
    <citation type="submission" date="2020-08" db="EMBL/GenBank/DDBJ databases">
        <title>Plant Genome Project.</title>
        <authorList>
            <person name="Zhang R.-G."/>
        </authorList>
    </citation>
    <scope>NUCLEOTIDE SEQUENCE</scope>
    <source>
        <strain evidence="11">Huo1</strain>
        <tissue evidence="11">Leaf</tissue>
    </source>
</reference>
<evidence type="ECO:0000313" key="11">
    <source>
        <dbReference type="EMBL" id="KAG6400814.1"/>
    </source>
</evidence>
<keyword evidence="12" id="KW-1185">Reference proteome</keyword>
<keyword evidence="4" id="KW-0158">Chromosome</keyword>
<evidence type="ECO:0000256" key="1">
    <source>
        <dbReference type="ARBA" id="ARBA00004123"/>
    </source>
</evidence>
<evidence type="ECO:0000256" key="9">
    <source>
        <dbReference type="SAM" id="MobiDB-lite"/>
    </source>
</evidence>
<evidence type="ECO:0000259" key="10">
    <source>
        <dbReference type="Pfam" id="PF01336"/>
    </source>
</evidence>
<comment type="subcellular location">
    <subcellularLocation>
        <location evidence="2">Chromosome</location>
        <location evidence="2">Telomere</location>
    </subcellularLocation>
    <subcellularLocation>
        <location evidence="1">Nucleus</location>
    </subcellularLocation>
</comment>
<dbReference type="InterPro" id="IPR004365">
    <property type="entry name" value="NA-bd_OB_tRNA"/>
</dbReference>
<dbReference type="PANTHER" id="PTHR13989:SF33">
    <property type="entry name" value="CST COMPLEX SUBUNIT STN1"/>
    <property type="match status" value="1"/>
</dbReference>
<dbReference type="GO" id="GO:0003677">
    <property type="term" value="F:DNA binding"/>
    <property type="evidence" value="ECO:0007669"/>
    <property type="project" value="UniProtKB-KW"/>
</dbReference>
<comment type="caution">
    <text evidence="11">The sequence shown here is derived from an EMBL/GenBank/DDBJ whole genome shotgun (WGS) entry which is preliminary data.</text>
</comment>
<proteinExistence type="predicted"/>
<dbReference type="EMBL" id="PNBA02000014">
    <property type="protein sequence ID" value="KAG6400814.1"/>
    <property type="molecule type" value="Genomic_DNA"/>
</dbReference>
<evidence type="ECO:0000256" key="6">
    <source>
        <dbReference type="ARBA" id="ARBA00023125"/>
    </source>
</evidence>
<keyword evidence="6" id="KW-0238">DNA-binding</keyword>
<dbReference type="SUPFAM" id="SSF56112">
    <property type="entry name" value="Protein kinase-like (PK-like)"/>
    <property type="match status" value="1"/>
</dbReference>
<dbReference type="InterPro" id="IPR011009">
    <property type="entry name" value="Kinase-like_dom_sf"/>
</dbReference>
<dbReference type="Proteomes" id="UP000298416">
    <property type="component" value="Unassembled WGS sequence"/>
</dbReference>
<dbReference type="Pfam" id="PF01336">
    <property type="entry name" value="tRNA_anti-codon"/>
    <property type="match status" value="1"/>
</dbReference>
<dbReference type="InterPro" id="IPR012340">
    <property type="entry name" value="NA-bd_OB-fold"/>
</dbReference>
<name>A0A8X8ZE92_SALSN</name>
<evidence type="ECO:0000256" key="7">
    <source>
        <dbReference type="ARBA" id="ARBA00023242"/>
    </source>
</evidence>
<protein>
    <recommendedName>
        <fullName evidence="3">CST complex subunit STN1</fullName>
    </recommendedName>
    <alternativeName>
        <fullName evidence="8">Suppressor of cdc thirteen homolog</fullName>
    </alternativeName>
</protein>
<evidence type="ECO:0000313" key="12">
    <source>
        <dbReference type="Proteomes" id="UP000298416"/>
    </source>
</evidence>
<organism evidence="11">
    <name type="scientific">Salvia splendens</name>
    <name type="common">Scarlet sage</name>
    <dbReference type="NCBI Taxonomy" id="180675"/>
    <lineage>
        <taxon>Eukaryota</taxon>
        <taxon>Viridiplantae</taxon>
        <taxon>Streptophyta</taxon>
        <taxon>Embryophyta</taxon>
        <taxon>Tracheophyta</taxon>
        <taxon>Spermatophyta</taxon>
        <taxon>Magnoliopsida</taxon>
        <taxon>eudicotyledons</taxon>
        <taxon>Gunneridae</taxon>
        <taxon>Pentapetalae</taxon>
        <taxon>asterids</taxon>
        <taxon>lamiids</taxon>
        <taxon>Lamiales</taxon>
        <taxon>Lamiaceae</taxon>
        <taxon>Nepetoideae</taxon>
        <taxon>Mentheae</taxon>
        <taxon>Salviinae</taxon>
        <taxon>Salvia</taxon>
        <taxon>Salvia subgen. Calosphace</taxon>
        <taxon>core Calosphace</taxon>
    </lineage>
</organism>